<dbReference type="AlphaFoldDB" id="A0A9P1CMC5"/>
<accession>A0A9P1CMC5</accession>
<name>A0A9P1CMC5_9DINO</name>
<evidence type="ECO:0000313" key="3">
    <source>
        <dbReference type="EMBL" id="CAL4782141.1"/>
    </source>
</evidence>
<feature type="region of interest" description="Disordered" evidence="1">
    <location>
        <begin position="113"/>
        <end position="222"/>
    </location>
</feature>
<evidence type="ECO:0000313" key="2">
    <source>
        <dbReference type="EMBL" id="CAI3994829.1"/>
    </source>
</evidence>
<comment type="caution">
    <text evidence="2">The sequence shown here is derived from an EMBL/GenBank/DDBJ whole genome shotgun (WGS) entry which is preliminary data.</text>
</comment>
<evidence type="ECO:0000313" key="4">
    <source>
        <dbReference type="Proteomes" id="UP001152797"/>
    </source>
</evidence>
<feature type="compositionally biased region" description="Polar residues" evidence="1">
    <location>
        <begin position="73"/>
        <end position="85"/>
    </location>
</feature>
<keyword evidence="4" id="KW-1185">Reference proteome</keyword>
<proteinExistence type="predicted"/>
<sequence length="297" mass="31861">MALACTAGGIIYDAYRWQGLSIFHCSCQGSLFLLLLISPTCRQSFMAYWFGDPDEEDVDDDDDDGISMKDLQVQPNSPNVSPTKSSAEEIKREANALEQKLPGQSDLVLEDVEDPSGVSKVSVSEEAPNRQVSFSEAPEAANRQVSFSEAPEAASRNVSFSEAPEAANRNVSFSEAPKAADAPEEDEEEEQKPEGNKVGKVSTVSEASGGSPKAGKVAKASSRVTFGAEEVQTMEQDLAVVMVKAPDIPAAEEDVTSATADEGEIVIGVDYDQVDDLKKVFDQQDEDALTPTSRLNV</sequence>
<dbReference type="EMBL" id="CAMXCT010002001">
    <property type="protein sequence ID" value="CAI3994829.1"/>
    <property type="molecule type" value="Genomic_DNA"/>
</dbReference>
<evidence type="ECO:0000256" key="1">
    <source>
        <dbReference type="SAM" id="MobiDB-lite"/>
    </source>
</evidence>
<protein>
    <submittedName>
        <fullName evidence="2">Uncharacterized protein</fullName>
    </submittedName>
</protein>
<gene>
    <name evidence="2" type="ORF">C1SCF055_LOCUS21445</name>
</gene>
<organism evidence="2">
    <name type="scientific">Cladocopium goreaui</name>
    <dbReference type="NCBI Taxonomy" id="2562237"/>
    <lineage>
        <taxon>Eukaryota</taxon>
        <taxon>Sar</taxon>
        <taxon>Alveolata</taxon>
        <taxon>Dinophyceae</taxon>
        <taxon>Suessiales</taxon>
        <taxon>Symbiodiniaceae</taxon>
        <taxon>Cladocopium</taxon>
    </lineage>
</organism>
<dbReference type="EMBL" id="CAMXCT020002001">
    <property type="protein sequence ID" value="CAL1148204.1"/>
    <property type="molecule type" value="Genomic_DNA"/>
</dbReference>
<feature type="compositionally biased region" description="Acidic residues" evidence="1">
    <location>
        <begin position="182"/>
        <end position="191"/>
    </location>
</feature>
<dbReference type="Proteomes" id="UP001152797">
    <property type="component" value="Unassembled WGS sequence"/>
</dbReference>
<feature type="region of interest" description="Disordered" evidence="1">
    <location>
        <begin position="55"/>
        <end position="90"/>
    </location>
</feature>
<dbReference type="EMBL" id="CAMXCT030002001">
    <property type="protein sequence ID" value="CAL4782141.1"/>
    <property type="molecule type" value="Genomic_DNA"/>
</dbReference>
<reference evidence="2" key="1">
    <citation type="submission" date="2022-10" db="EMBL/GenBank/DDBJ databases">
        <authorList>
            <person name="Chen Y."/>
            <person name="Dougan E. K."/>
            <person name="Chan C."/>
            <person name="Rhodes N."/>
            <person name="Thang M."/>
        </authorList>
    </citation>
    <scope>NUCLEOTIDE SEQUENCE</scope>
</reference>
<feature type="compositionally biased region" description="Acidic residues" evidence="1">
    <location>
        <begin position="55"/>
        <end position="65"/>
    </location>
</feature>
<reference evidence="3 4" key="2">
    <citation type="submission" date="2024-05" db="EMBL/GenBank/DDBJ databases">
        <authorList>
            <person name="Chen Y."/>
            <person name="Shah S."/>
            <person name="Dougan E. K."/>
            <person name="Thang M."/>
            <person name="Chan C."/>
        </authorList>
    </citation>
    <scope>NUCLEOTIDE SEQUENCE [LARGE SCALE GENOMIC DNA]</scope>
</reference>